<evidence type="ECO:0000256" key="1">
    <source>
        <dbReference type="PROSITE-ProRule" id="PRU00339"/>
    </source>
</evidence>
<feature type="chain" id="PRO_5016358181" evidence="3">
    <location>
        <begin position="24"/>
        <end position="261"/>
    </location>
</feature>
<accession>A0A2Z4Y546</accession>
<feature type="repeat" description="TPR" evidence="1">
    <location>
        <begin position="73"/>
        <end position="106"/>
    </location>
</feature>
<evidence type="ECO:0000313" key="4">
    <source>
        <dbReference type="EMBL" id="AXA36008.1"/>
    </source>
</evidence>
<dbReference type="EMBL" id="CP030759">
    <property type="protein sequence ID" value="AXA36008.1"/>
    <property type="molecule type" value="Genomic_DNA"/>
</dbReference>
<keyword evidence="2" id="KW-1133">Transmembrane helix</keyword>
<dbReference type="AlphaFoldDB" id="A0A2Z4Y546"/>
<keyword evidence="2" id="KW-0812">Transmembrane</keyword>
<dbReference type="Gene3D" id="1.25.40.10">
    <property type="entry name" value="Tetratricopeptide repeat domain"/>
    <property type="match status" value="1"/>
</dbReference>
<dbReference type="Proteomes" id="UP000262583">
    <property type="component" value="Chromosome"/>
</dbReference>
<feature type="transmembrane region" description="Helical" evidence="2">
    <location>
        <begin position="140"/>
        <end position="160"/>
    </location>
</feature>
<keyword evidence="2" id="KW-0472">Membrane</keyword>
<evidence type="ECO:0000313" key="5">
    <source>
        <dbReference type="Proteomes" id="UP000262583"/>
    </source>
</evidence>
<feature type="transmembrane region" description="Helical" evidence="2">
    <location>
        <begin position="172"/>
        <end position="194"/>
    </location>
</feature>
<protein>
    <submittedName>
        <fullName evidence="4">BatE</fullName>
    </submittedName>
</protein>
<dbReference type="PROSITE" id="PS50005">
    <property type="entry name" value="TPR"/>
    <property type="match status" value="1"/>
</dbReference>
<evidence type="ECO:0000256" key="3">
    <source>
        <dbReference type="SAM" id="SignalP"/>
    </source>
</evidence>
<proteinExistence type="predicted"/>
<keyword evidence="1" id="KW-0802">TPR repeat</keyword>
<dbReference type="InterPro" id="IPR011990">
    <property type="entry name" value="TPR-like_helical_dom_sf"/>
</dbReference>
<dbReference type="SUPFAM" id="SSF48452">
    <property type="entry name" value="TPR-like"/>
    <property type="match status" value="1"/>
</dbReference>
<evidence type="ECO:0000256" key="2">
    <source>
        <dbReference type="SAM" id="Phobius"/>
    </source>
</evidence>
<sequence>MLVRRWLAHVVICLTLVFGIASGASGEPEQSNLQTTASVEQTFREANQAYREKRFLEAQQLYEQLVEQGIVSADLFYNLGTTYAQLGDSGRAVLYLEKARRLAPRDRDIQANLRLLEPPMNRAHERLWHQLMLSLTFDEWLSVFFIVYVVCALSWAAWFWRPRAQRSRLLKASAITLSVAAIVVGTCAGVSYYYTQATRYGVVLTPGAIVRSGPAERFSELIRAPEGLKLGVETYQDPDWKVVYFPDGQLGYIRSTDIQEI</sequence>
<reference evidence="4 5" key="1">
    <citation type="submission" date="2018-05" db="EMBL/GenBank/DDBJ databases">
        <title>A metagenomic window into the 2 km-deep terrestrial subsurface aquifer revealed taxonomically and functionally diverse microbial community comprising novel uncultured bacterial lineages.</title>
        <authorList>
            <person name="Kadnikov V.V."/>
            <person name="Mardanov A.V."/>
            <person name="Beletsky A.V."/>
            <person name="Banks D."/>
            <person name="Pimenov N.V."/>
            <person name="Frank Y.A."/>
            <person name="Karnachuk O.V."/>
            <person name="Ravin N.V."/>
        </authorList>
    </citation>
    <scope>NUCLEOTIDE SEQUENCE [LARGE SCALE GENOMIC DNA]</scope>
    <source>
        <strain evidence="4">BY</strain>
    </source>
</reference>
<name>A0A2Z4Y546_SUMC1</name>
<gene>
    <name evidence="4" type="ORF">BRCON_1231</name>
</gene>
<dbReference type="KEGG" id="schv:BRCON_1231"/>
<dbReference type="SMART" id="SM00028">
    <property type="entry name" value="TPR"/>
    <property type="match status" value="1"/>
</dbReference>
<dbReference type="InterPro" id="IPR019734">
    <property type="entry name" value="TPR_rpt"/>
</dbReference>
<keyword evidence="3" id="KW-0732">Signal</keyword>
<feature type="signal peptide" evidence="3">
    <location>
        <begin position="1"/>
        <end position="23"/>
    </location>
</feature>
<organism evidence="4 5">
    <name type="scientific">Sumerlaea chitinivorans</name>
    <dbReference type="NCBI Taxonomy" id="2250252"/>
    <lineage>
        <taxon>Bacteria</taxon>
        <taxon>Candidatus Sumerlaeota</taxon>
        <taxon>Candidatus Sumerlaeia</taxon>
        <taxon>Candidatus Sumerlaeales</taxon>
        <taxon>Candidatus Sumerlaeaceae</taxon>
        <taxon>Candidatus Sumerlaea</taxon>
    </lineage>
</organism>